<dbReference type="Gene3D" id="1.20.950.20">
    <property type="entry name" value="Transmembrane di-heme cytochromes, Chain C"/>
    <property type="match status" value="1"/>
</dbReference>
<protein>
    <recommendedName>
        <fullName evidence="4">Nitrate reductase</fullName>
    </recommendedName>
</protein>
<dbReference type="Proteomes" id="UP000194798">
    <property type="component" value="Unassembled WGS sequence"/>
</dbReference>
<dbReference type="OrthoDB" id="7872966at2"/>
<feature type="transmembrane region" description="Helical" evidence="1">
    <location>
        <begin position="72"/>
        <end position="94"/>
    </location>
</feature>
<comment type="caution">
    <text evidence="2">The sequence shown here is derived from an EMBL/GenBank/DDBJ whole genome shotgun (WGS) entry which is preliminary data.</text>
</comment>
<accession>A0A251X738</accession>
<evidence type="ECO:0000256" key="1">
    <source>
        <dbReference type="SAM" id="Phobius"/>
    </source>
</evidence>
<dbReference type="InterPro" id="IPR036197">
    <property type="entry name" value="NarG-like_sf"/>
</dbReference>
<dbReference type="SUPFAM" id="SSF103501">
    <property type="entry name" value="Respiratory nitrate reductase 1 gamma chain"/>
    <property type="match status" value="1"/>
</dbReference>
<keyword evidence="1" id="KW-0472">Membrane</keyword>
<feature type="transmembrane region" description="Helical" evidence="1">
    <location>
        <begin position="6"/>
        <end position="28"/>
    </location>
</feature>
<reference evidence="2 3" key="1">
    <citation type="submission" date="2016-12" db="EMBL/GenBank/DDBJ databases">
        <title>Thioflexothrix psekupsii D3 genome sequencing and assembly.</title>
        <authorList>
            <person name="Fomenkov A."/>
            <person name="Vincze T."/>
            <person name="Grabovich M."/>
            <person name="Anton B.P."/>
            <person name="Dubinina G."/>
            <person name="Orlova M."/>
            <person name="Belousova E."/>
            <person name="Roberts R.J."/>
        </authorList>
    </citation>
    <scope>NUCLEOTIDE SEQUENCE [LARGE SCALE GENOMIC DNA]</scope>
    <source>
        <strain evidence="2">D3</strain>
    </source>
</reference>
<sequence>MSNVDFLIWVRGTGFEIAFIIFAMGMLWRVLEIVLMGRKPDYSEPRPGNPVLGGLTTVFTRTVSAKGTFDKALLTVVLGYVFHIGFFIILLLYIPHILFFESVLGFSWPGLPSPIVDAITVMTLLALLWVLIRRVTDPLLRFLSTPQDYLVWFLTFLPILTGYMAYHHLALPYITMLAIHLLSVQLLMIAFPFTKLMHAVTLFIARYYNGYMNARKGVKV</sequence>
<keyword evidence="3" id="KW-1185">Reference proteome</keyword>
<evidence type="ECO:0000313" key="2">
    <source>
        <dbReference type="EMBL" id="OUD13889.1"/>
    </source>
</evidence>
<gene>
    <name evidence="2" type="ORF">TPSD3_05960</name>
</gene>
<dbReference type="RefSeq" id="WP_086487670.1">
    <property type="nucleotide sequence ID" value="NZ_MSLT01000012.1"/>
</dbReference>
<dbReference type="AlphaFoldDB" id="A0A251X738"/>
<keyword evidence="1" id="KW-1133">Transmembrane helix</keyword>
<keyword evidence="1" id="KW-0812">Transmembrane</keyword>
<evidence type="ECO:0000313" key="3">
    <source>
        <dbReference type="Proteomes" id="UP000194798"/>
    </source>
</evidence>
<proteinExistence type="predicted"/>
<feature type="transmembrane region" description="Helical" evidence="1">
    <location>
        <begin position="114"/>
        <end position="136"/>
    </location>
</feature>
<organism evidence="2 3">
    <name type="scientific">Thioflexithrix psekupsensis</name>
    <dbReference type="NCBI Taxonomy" id="1570016"/>
    <lineage>
        <taxon>Bacteria</taxon>
        <taxon>Pseudomonadati</taxon>
        <taxon>Pseudomonadota</taxon>
        <taxon>Gammaproteobacteria</taxon>
        <taxon>Thiotrichales</taxon>
        <taxon>Thioflexithrix</taxon>
    </lineage>
</organism>
<feature type="transmembrane region" description="Helical" evidence="1">
    <location>
        <begin position="148"/>
        <end position="166"/>
    </location>
</feature>
<name>A0A251X738_9GAMM</name>
<evidence type="ECO:0008006" key="4">
    <source>
        <dbReference type="Google" id="ProtNLM"/>
    </source>
</evidence>
<dbReference type="EMBL" id="MSLT01000012">
    <property type="protein sequence ID" value="OUD13889.1"/>
    <property type="molecule type" value="Genomic_DNA"/>
</dbReference>